<name>A0AA46TJZ1_9ACTN</name>
<dbReference type="GO" id="GO:0015074">
    <property type="term" value="P:DNA integration"/>
    <property type="evidence" value="ECO:0007669"/>
    <property type="project" value="InterPro"/>
</dbReference>
<dbReference type="InterPro" id="IPR001584">
    <property type="entry name" value="Integrase_cat-core"/>
</dbReference>
<feature type="domain" description="Integrase catalytic" evidence="2">
    <location>
        <begin position="130"/>
        <end position="244"/>
    </location>
</feature>
<proteinExistence type="predicted"/>
<dbReference type="Pfam" id="PF13276">
    <property type="entry name" value="HTH_21"/>
    <property type="match status" value="1"/>
</dbReference>
<dbReference type="InterPro" id="IPR036397">
    <property type="entry name" value="RNaseH_sf"/>
</dbReference>
<sequence>MVVQFIDDHRDRFGVEPICRVLTEYGVKIAPSGYYAFKTRPDSARTTRDAELIAEIERVFFDRNLGRGISGARKIWRLLRREGIQVARCTVERLMRQQGLRGVRRGRKFVPTRPDETAIRPPDHVQRRFRANRPNELWVVDFTYVPTWSGMAFTAFVTDVYSRRTVGWRTMSRMPTDLPLDALEMALWVRDRAGEDVTGVIQHSDAGSQYTALRYSDRLAEVGAVASIGTVGDSYDCEHNRCAV</sequence>
<dbReference type="Pfam" id="PF00665">
    <property type="entry name" value="rve"/>
    <property type="match status" value="1"/>
</dbReference>
<comment type="function">
    <text evidence="1">Involved in the transposition of the insertion sequence.</text>
</comment>
<dbReference type="KEGG" id="sgrg:L0C25_04130"/>
<dbReference type="PROSITE" id="PS50994">
    <property type="entry name" value="INTEGRASE"/>
    <property type="match status" value="1"/>
</dbReference>
<reference evidence="3" key="1">
    <citation type="submission" date="2022-01" db="EMBL/GenBank/DDBJ databases">
        <title>Nocardioidaceae gen. sp. A5X3R13.</title>
        <authorList>
            <person name="Lopez Marin M.A."/>
            <person name="Uhlik O."/>
        </authorList>
    </citation>
    <scope>NUCLEOTIDE SEQUENCE</scope>
    <source>
        <strain evidence="3">A5X3R13</strain>
    </source>
</reference>
<dbReference type="GO" id="GO:0003676">
    <property type="term" value="F:nucleic acid binding"/>
    <property type="evidence" value="ECO:0007669"/>
    <property type="project" value="InterPro"/>
</dbReference>
<evidence type="ECO:0000313" key="4">
    <source>
        <dbReference type="Proteomes" id="UP001164390"/>
    </source>
</evidence>
<dbReference type="SUPFAM" id="SSF53098">
    <property type="entry name" value="Ribonuclease H-like"/>
    <property type="match status" value="1"/>
</dbReference>
<dbReference type="EMBL" id="CP094970">
    <property type="protein sequence ID" value="UYM06274.1"/>
    <property type="molecule type" value="Genomic_DNA"/>
</dbReference>
<gene>
    <name evidence="3" type="ORF">L0C25_04130</name>
</gene>
<accession>A0AA46TJZ1</accession>
<dbReference type="InterPro" id="IPR025948">
    <property type="entry name" value="HTH-like_dom"/>
</dbReference>
<dbReference type="PANTHER" id="PTHR46889">
    <property type="entry name" value="TRANSPOSASE INSF FOR INSERTION SEQUENCE IS3B-RELATED"/>
    <property type="match status" value="1"/>
</dbReference>
<dbReference type="AlphaFoldDB" id="A0AA46TJZ1"/>
<dbReference type="Proteomes" id="UP001164390">
    <property type="component" value="Chromosome"/>
</dbReference>
<dbReference type="InterPro" id="IPR048020">
    <property type="entry name" value="Transpos_IS3"/>
</dbReference>
<keyword evidence="4" id="KW-1185">Reference proteome</keyword>
<evidence type="ECO:0000313" key="3">
    <source>
        <dbReference type="EMBL" id="UYM06274.1"/>
    </source>
</evidence>
<protein>
    <submittedName>
        <fullName evidence="3">IS3 family transposase</fullName>
    </submittedName>
</protein>
<dbReference type="NCBIfam" id="NF033516">
    <property type="entry name" value="transpos_IS3"/>
    <property type="match status" value="1"/>
</dbReference>
<evidence type="ECO:0000259" key="2">
    <source>
        <dbReference type="PROSITE" id="PS50994"/>
    </source>
</evidence>
<organism evidence="3 4">
    <name type="scientific">Solicola gregarius</name>
    <dbReference type="NCBI Taxonomy" id="2908642"/>
    <lineage>
        <taxon>Bacteria</taxon>
        <taxon>Bacillati</taxon>
        <taxon>Actinomycetota</taxon>
        <taxon>Actinomycetes</taxon>
        <taxon>Propionibacteriales</taxon>
        <taxon>Nocardioidaceae</taxon>
        <taxon>Solicola</taxon>
    </lineage>
</organism>
<dbReference type="InterPro" id="IPR012337">
    <property type="entry name" value="RNaseH-like_sf"/>
</dbReference>
<dbReference type="RefSeq" id="WP_271635155.1">
    <property type="nucleotide sequence ID" value="NZ_CP094970.1"/>
</dbReference>
<dbReference type="InterPro" id="IPR050900">
    <property type="entry name" value="Transposase_IS3/IS150/IS904"/>
</dbReference>
<evidence type="ECO:0000256" key="1">
    <source>
        <dbReference type="ARBA" id="ARBA00002286"/>
    </source>
</evidence>
<dbReference type="PANTHER" id="PTHR46889:SF4">
    <property type="entry name" value="TRANSPOSASE INSO FOR INSERTION SEQUENCE ELEMENT IS911B-RELATED"/>
    <property type="match status" value="1"/>
</dbReference>
<dbReference type="Gene3D" id="3.30.420.10">
    <property type="entry name" value="Ribonuclease H-like superfamily/Ribonuclease H"/>
    <property type="match status" value="1"/>
</dbReference>